<protein>
    <submittedName>
        <fullName evidence="5">Putative transcriptional regulator</fullName>
    </submittedName>
</protein>
<dbReference type="Gene3D" id="1.10.10.10">
    <property type="entry name" value="Winged helix-like DNA-binding domain superfamily/Winged helix DNA-binding domain"/>
    <property type="match status" value="1"/>
</dbReference>
<comment type="caution">
    <text evidence="5">The sequence shown here is derived from an EMBL/GenBank/DDBJ whole genome shotgun (WGS) entry which is preliminary data.</text>
</comment>
<organism evidence="5 6">
    <name type="scientific">Albibacterium bauzanense</name>
    <dbReference type="NCBI Taxonomy" id="653929"/>
    <lineage>
        <taxon>Bacteria</taxon>
        <taxon>Pseudomonadati</taxon>
        <taxon>Bacteroidota</taxon>
        <taxon>Sphingobacteriia</taxon>
        <taxon>Sphingobacteriales</taxon>
        <taxon>Sphingobacteriaceae</taxon>
        <taxon>Albibacterium</taxon>
    </lineage>
</organism>
<dbReference type="InterPro" id="IPR036388">
    <property type="entry name" value="WH-like_DNA-bd_sf"/>
</dbReference>
<dbReference type="GO" id="GO:0003677">
    <property type="term" value="F:DNA binding"/>
    <property type="evidence" value="ECO:0007669"/>
    <property type="project" value="UniProtKB-KW"/>
</dbReference>
<keyword evidence="6" id="KW-1185">Reference proteome</keyword>
<reference evidence="5 6" key="1">
    <citation type="submission" date="2019-03" db="EMBL/GenBank/DDBJ databases">
        <title>Genomic Encyclopedia of Archaeal and Bacterial Type Strains, Phase II (KMG-II): from individual species to whole genera.</title>
        <authorList>
            <person name="Goeker M."/>
        </authorList>
    </citation>
    <scope>NUCLEOTIDE SEQUENCE [LARGE SCALE GENOMIC DNA]</scope>
    <source>
        <strain evidence="5 6">DSM 22554</strain>
    </source>
</reference>
<evidence type="ECO:0000256" key="2">
    <source>
        <dbReference type="ARBA" id="ARBA00023015"/>
    </source>
</evidence>
<keyword evidence="3" id="KW-0238">DNA-binding</keyword>
<evidence type="ECO:0000313" key="6">
    <source>
        <dbReference type="Proteomes" id="UP000294616"/>
    </source>
</evidence>
<evidence type="ECO:0000313" key="5">
    <source>
        <dbReference type="EMBL" id="TCK85386.1"/>
    </source>
</evidence>
<keyword evidence="4" id="KW-0804">Transcription</keyword>
<accession>A0A4R1M0G9</accession>
<dbReference type="InterPro" id="IPR005650">
    <property type="entry name" value="BlaI_family"/>
</dbReference>
<evidence type="ECO:0000256" key="3">
    <source>
        <dbReference type="ARBA" id="ARBA00023125"/>
    </source>
</evidence>
<proteinExistence type="inferred from homology"/>
<evidence type="ECO:0000256" key="1">
    <source>
        <dbReference type="ARBA" id="ARBA00011046"/>
    </source>
</evidence>
<name>A0A4R1M0G9_9SPHI</name>
<dbReference type="Proteomes" id="UP000294616">
    <property type="component" value="Unassembled WGS sequence"/>
</dbReference>
<comment type="similarity">
    <text evidence="1">Belongs to the BlaI transcriptional regulatory family.</text>
</comment>
<dbReference type="Pfam" id="PF03965">
    <property type="entry name" value="Penicillinase_R"/>
    <property type="match status" value="1"/>
</dbReference>
<dbReference type="Gene3D" id="1.10.4040.10">
    <property type="entry name" value="Penicillinase repressor domain"/>
    <property type="match status" value="1"/>
</dbReference>
<dbReference type="AlphaFoldDB" id="A0A4R1M0G9"/>
<evidence type="ECO:0000256" key="4">
    <source>
        <dbReference type="ARBA" id="ARBA00023163"/>
    </source>
</evidence>
<dbReference type="EMBL" id="SMGO01000001">
    <property type="protein sequence ID" value="TCK85386.1"/>
    <property type="molecule type" value="Genomic_DNA"/>
</dbReference>
<dbReference type="GO" id="GO:0045892">
    <property type="term" value="P:negative regulation of DNA-templated transcription"/>
    <property type="evidence" value="ECO:0007669"/>
    <property type="project" value="InterPro"/>
</dbReference>
<dbReference type="InterPro" id="IPR036390">
    <property type="entry name" value="WH_DNA-bd_sf"/>
</dbReference>
<sequence>MKHTMEIKELTRAEEEIMQKLWVLEKAFVKDIIKELPEPKPAYNTVSTIIRILETKGFVAHESFGKSHRYYPLVLKDAYKNFASGKLISSYFDNSAQNMLSFFLKKEKLNVKEMDEILKIIEDAKKK</sequence>
<dbReference type="PIRSF" id="PIRSF019455">
    <property type="entry name" value="CopR_AtkY"/>
    <property type="match status" value="1"/>
</dbReference>
<dbReference type="SUPFAM" id="SSF46785">
    <property type="entry name" value="Winged helix' DNA-binding domain"/>
    <property type="match status" value="1"/>
</dbReference>
<gene>
    <name evidence="5" type="ORF">C8N28_0692</name>
</gene>
<keyword evidence="2" id="KW-0805">Transcription regulation</keyword>